<dbReference type="VEuPathDB" id="FungiDB:BDEG_26858"/>
<evidence type="ECO:0000256" key="1">
    <source>
        <dbReference type="SAM" id="MobiDB-lite"/>
    </source>
</evidence>
<evidence type="ECO:0000259" key="2">
    <source>
        <dbReference type="Pfam" id="PF13867"/>
    </source>
</evidence>
<evidence type="ECO:0000313" key="3">
    <source>
        <dbReference type="EMBL" id="OAJ43503.1"/>
    </source>
</evidence>
<name>A0A177WTU5_BATDL</name>
<organism evidence="3 4">
    <name type="scientific">Batrachochytrium dendrobatidis (strain JEL423)</name>
    <dbReference type="NCBI Taxonomy" id="403673"/>
    <lineage>
        <taxon>Eukaryota</taxon>
        <taxon>Fungi</taxon>
        <taxon>Fungi incertae sedis</taxon>
        <taxon>Chytridiomycota</taxon>
        <taxon>Chytridiomycota incertae sedis</taxon>
        <taxon>Chytridiomycetes</taxon>
        <taxon>Rhizophydiales</taxon>
        <taxon>Rhizophydiales incertae sedis</taxon>
        <taxon>Batrachochytrium</taxon>
    </lineage>
</organism>
<dbReference type="Pfam" id="PF13867">
    <property type="entry name" value="SAP30_Sin3_bdg"/>
    <property type="match status" value="1"/>
</dbReference>
<feature type="compositionally biased region" description="Low complexity" evidence="1">
    <location>
        <begin position="1"/>
        <end position="15"/>
    </location>
</feature>
<feature type="region of interest" description="Disordered" evidence="1">
    <location>
        <begin position="1"/>
        <end position="52"/>
    </location>
</feature>
<feature type="domain" description="Histone deacetylase complex subunit SAP30 Sin3 binding" evidence="2">
    <location>
        <begin position="183"/>
        <end position="214"/>
    </location>
</feature>
<evidence type="ECO:0000313" key="4">
    <source>
        <dbReference type="Proteomes" id="UP000077115"/>
    </source>
</evidence>
<dbReference type="Proteomes" id="UP000077115">
    <property type="component" value="Unassembled WGS sequence"/>
</dbReference>
<protein>
    <recommendedName>
        <fullName evidence="2">Histone deacetylase complex subunit SAP30 Sin3 binding domain-containing protein</fullName>
    </recommendedName>
</protein>
<feature type="compositionally biased region" description="Polar residues" evidence="1">
    <location>
        <begin position="16"/>
        <end position="28"/>
    </location>
</feature>
<accession>A0A177WTU5</accession>
<dbReference type="InterPro" id="IPR025718">
    <property type="entry name" value="SAP30_Sin3-bd"/>
</dbReference>
<dbReference type="AlphaFoldDB" id="A0A177WTU5"/>
<dbReference type="InterPro" id="IPR038291">
    <property type="entry name" value="SAP30_C_sf"/>
</dbReference>
<gene>
    <name evidence="3" type="ORF">BDEG_26858</name>
</gene>
<feature type="compositionally biased region" description="Polar residues" evidence="1">
    <location>
        <begin position="39"/>
        <end position="49"/>
    </location>
</feature>
<reference evidence="3 4" key="1">
    <citation type="submission" date="2006-10" db="EMBL/GenBank/DDBJ databases">
        <title>The Genome Sequence of Batrachochytrium dendrobatidis JEL423.</title>
        <authorList>
            <consortium name="The Broad Institute Genome Sequencing Platform"/>
            <person name="Birren B."/>
            <person name="Lander E."/>
            <person name="Galagan J."/>
            <person name="Cuomo C."/>
            <person name="Devon K."/>
            <person name="Jaffe D."/>
            <person name="Butler J."/>
            <person name="Alvarez P."/>
            <person name="Gnerre S."/>
            <person name="Grabherr M."/>
            <person name="Kleber M."/>
            <person name="Mauceli E."/>
            <person name="Brockman W."/>
            <person name="Young S."/>
            <person name="LaButti K."/>
            <person name="Sykes S."/>
            <person name="DeCaprio D."/>
            <person name="Crawford M."/>
            <person name="Koehrsen M."/>
            <person name="Engels R."/>
            <person name="Montgomery P."/>
            <person name="Pearson M."/>
            <person name="Howarth C."/>
            <person name="Larson L."/>
            <person name="White J."/>
            <person name="O'Leary S."/>
            <person name="Kodira C."/>
            <person name="Zeng Q."/>
            <person name="Yandava C."/>
            <person name="Alvarado L."/>
            <person name="Longcore J."/>
            <person name="James T."/>
        </authorList>
    </citation>
    <scope>NUCLEOTIDE SEQUENCE [LARGE SCALE GENOMIC DNA]</scope>
    <source>
        <strain evidence="3 4">JEL423</strain>
    </source>
</reference>
<dbReference type="EMBL" id="DS022310">
    <property type="protein sequence ID" value="OAJ43503.1"/>
    <property type="molecule type" value="Genomic_DNA"/>
</dbReference>
<sequence>MSTTRLHQSSTTTTTENAIQTASGQQYSSKRKHMGTNHLPMNQSSSAGSLSLHGTLDESKHIENGMDGISCVPVPAPVPFYIYTTSIAMANTLIKPVSENPTYPSLDFSLLSDHSLLKYGKIFDFDSNLLQAASSLRASPISAHSHIRSASTPIPVLHAKRPRGRPSKSAKLVNINDINHPVQTERDALVDAVANHFHQHEIDEANVLANFLYSINHRDKKLRLPPQMMQLRQSFN</sequence>
<dbReference type="Gene3D" id="6.10.160.20">
    <property type="match status" value="1"/>
</dbReference>
<reference evidence="3 4" key="2">
    <citation type="submission" date="2016-05" db="EMBL/GenBank/DDBJ databases">
        <title>Lineage-specific infection strategies underlie the spectrum of fungal disease in amphibians.</title>
        <authorList>
            <person name="Cuomo C.A."/>
            <person name="Farrer R.A."/>
            <person name="James T."/>
            <person name="Longcore J."/>
            <person name="Birren B."/>
        </authorList>
    </citation>
    <scope>NUCLEOTIDE SEQUENCE [LARGE SCALE GENOMIC DNA]</scope>
    <source>
        <strain evidence="3 4">JEL423</strain>
    </source>
</reference>
<proteinExistence type="predicted"/>